<evidence type="ECO:0000313" key="1">
    <source>
        <dbReference type="EMBL" id="MDR6236675.1"/>
    </source>
</evidence>
<proteinExistence type="predicted"/>
<reference evidence="1" key="1">
    <citation type="submission" date="2023-08" db="EMBL/GenBank/DDBJ databases">
        <title>Functional and genomic diversity of the sorghum phyllosphere microbiome.</title>
        <authorList>
            <person name="Shade A."/>
        </authorList>
    </citation>
    <scope>NUCLEOTIDE SEQUENCE</scope>
    <source>
        <strain evidence="1">SORGH_AS_0201</strain>
    </source>
</reference>
<accession>A0AAJ2BP27</accession>
<evidence type="ECO:0000313" key="2">
    <source>
        <dbReference type="Proteomes" id="UP001268036"/>
    </source>
</evidence>
<protein>
    <submittedName>
        <fullName evidence="1">Uncharacterized protein</fullName>
    </submittedName>
</protein>
<name>A0AAJ2BP27_9PSED</name>
<sequence length="193" mass="21373">MIFECEITSPTVYAIIARQRAVHSCNEPDLFAFGNGAMHWMKRIAAGFLLSVFASGSYAEDLSTSGSVTLFFVGLDQGFDASAKPERLSQTLMMVEQAMSQCRNDRGVGEEAENIAKLVESYQKSLAKSQVNVSAYDLLDVLHGTLNTDKKRAGWDCESILSYYKKAREGLVLTHIGGYNVVQAYREQGVFFE</sequence>
<gene>
    <name evidence="1" type="ORF">QE440_004416</name>
</gene>
<comment type="caution">
    <text evidence="1">The sequence shown here is derived from an EMBL/GenBank/DDBJ whole genome shotgun (WGS) entry which is preliminary data.</text>
</comment>
<dbReference type="AlphaFoldDB" id="A0AAJ2BP27"/>
<dbReference type="Proteomes" id="UP001268036">
    <property type="component" value="Unassembled WGS sequence"/>
</dbReference>
<organism evidence="1 2">
    <name type="scientific">Pseudomonas oryzihabitans</name>
    <dbReference type="NCBI Taxonomy" id="47885"/>
    <lineage>
        <taxon>Bacteria</taxon>
        <taxon>Pseudomonadati</taxon>
        <taxon>Pseudomonadota</taxon>
        <taxon>Gammaproteobacteria</taxon>
        <taxon>Pseudomonadales</taxon>
        <taxon>Pseudomonadaceae</taxon>
        <taxon>Pseudomonas</taxon>
    </lineage>
</organism>
<dbReference type="EMBL" id="JAVJAF010000001">
    <property type="protein sequence ID" value="MDR6236675.1"/>
    <property type="molecule type" value="Genomic_DNA"/>
</dbReference>